<dbReference type="SMART" id="SM00530">
    <property type="entry name" value="HTH_XRE"/>
    <property type="match status" value="1"/>
</dbReference>
<comment type="caution">
    <text evidence="2">The sequence shown here is derived from an EMBL/GenBank/DDBJ whole genome shotgun (WGS) entry which is preliminary data.</text>
</comment>
<keyword evidence="3" id="KW-1185">Reference proteome</keyword>
<dbReference type="Proteomes" id="UP000295198">
    <property type="component" value="Unassembled WGS sequence"/>
</dbReference>
<evidence type="ECO:0000259" key="1">
    <source>
        <dbReference type="PROSITE" id="PS50943"/>
    </source>
</evidence>
<dbReference type="Pfam" id="PF01381">
    <property type="entry name" value="HTH_3"/>
    <property type="match status" value="1"/>
</dbReference>
<dbReference type="PROSITE" id="PS50943">
    <property type="entry name" value="HTH_CROC1"/>
    <property type="match status" value="1"/>
</dbReference>
<dbReference type="GO" id="GO:0003677">
    <property type="term" value="F:DNA binding"/>
    <property type="evidence" value="ECO:0007669"/>
    <property type="project" value="InterPro"/>
</dbReference>
<evidence type="ECO:0000313" key="2">
    <source>
        <dbReference type="EMBL" id="RYP86868.1"/>
    </source>
</evidence>
<dbReference type="Gene3D" id="1.10.260.40">
    <property type="entry name" value="lambda repressor-like DNA-binding domains"/>
    <property type="match status" value="1"/>
</dbReference>
<name>A0A4Q4ZGC1_9ACTN</name>
<proteinExistence type="predicted"/>
<dbReference type="CDD" id="cd00093">
    <property type="entry name" value="HTH_XRE"/>
    <property type="match status" value="1"/>
</dbReference>
<dbReference type="InterPro" id="IPR010982">
    <property type="entry name" value="Lambda_DNA-bd_dom_sf"/>
</dbReference>
<organism evidence="2 3">
    <name type="scientific">Nocardioides guangzhouensis</name>
    <dbReference type="NCBI Taxonomy" id="2497878"/>
    <lineage>
        <taxon>Bacteria</taxon>
        <taxon>Bacillati</taxon>
        <taxon>Actinomycetota</taxon>
        <taxon>Actinomycetes</taxon>
        <taxon>Propionibacteriales</taxon>
        <taxon>Nocardioidaceae</taxon>
        <taxon>Nocardioides</taxon>
    </lineage>
</organism>
<protein>
    <submittedName>
        <fullName evidence="2">XRE family transcriptional regulator</fullName>
    </submittedName>
</protein>
<dbReference type="OrthoDB" id="7428772at2"/>
<dbReference type="AlphaFoldDB" id="A0A4Q4ZGC1"/>
<accession>A0A4Q4ZGC1</accession>
<dbReference type="EMBL" id="SDKM01000009">
    <property type="protein sequence ID" value="RYP86868.1"/>
    <property type="molecule type" value="Genomic_DNA"/>
</dbReference>
<dbReference type="RefSeq" id="WP_134715916.1">
    <property type="nucleotide sequence ID" value="NZ_SDKM01000009.1"/>
</dbReference>
<evidence type="ECO:0000313" key="3">
    <source>
        <dbReference type="Proteomes" id="UP000295198"/>
    </source>
</evidence>
<feature type="domain" description="HTH cro/C1-type" evidence="1">
    <location>
        <begin position="7"/>
        <end position="63"/>
    </location>
</feature>
<dbReference type="SUPFAM" id="SSF47413">
    <property type="entry name" value="lambda repressor-like DNA-binding domains"/>
    <property type="match status" value="1"/>
</dbReference>
<sequence length="204" mass="21698">MIDATKLRSLRTDRGYSIRRLADAVGVSYQTIRRLENGDDPGDLPLRVLARIATALGVPPATLLNTDPATQQHDLQQSIGGTILSAPGINATTIATSLGTSVDAIHTALPGLAEVLAEAGLTLSRHGDTLRINPLHLHATPEANTKPMTVNEARLLRRIHRGDDVRRTLSKTDRELTLPSLARAGLVDPTTTIPAPPAALFAVP</sequence>
<reference evidence="2 3" key="1">
    <citation type="submission" date="2019-01" db="EMBL/GenBank/DDBJ databases">
        <title>Nocardioides guangzhouensis sp. nov., an actinobacterium isolated from soil.</title>
        <authorList>
            <person name="Fu Y."/>
            <person name="Cai Y."/>
            <person name="Lin Z."/>
            <person name="Chen P."/>
        </authorList>
    </citation>
    <scope>NUCLEOTIDE SEQUENCE [LARGE SCALE GENOMIC DNA]</scope>
    <source>
        <strain evidence="2 3">130</strain>
    </source>
</reference>
<dbReference type="InterPro" id="IPR001387">
    <property type="entry name" value="Cro/C1-type_HTH"/>
</dbReference>
<gene>
    <name evidence="2" type="ORF">EKO23_07800</name>
</gene>